<evidence type="ECO:0000313" key="1">
    <source>
        <dbReference type="EMBL" id="GBM34353.1"/>
    </source>
</evidence>
<keyword evidence="2" id="KW-1185">Reference proteome</keyword>
<organism evidence="1 2">
    <name type="scientific">Araneus ventricosus</name>
    <name type="common">Orbweaver spider</name>
    <name type="synonym">Epeira ventricosa</name>
    <dbReference type="NCBI Taxonomy" id="182803"/>
    <lineage>
        <taxon>Eukaryota</taxon>
        <taxon>Metazoa</taxon>
        <taxon>Ecdysozoa</taxon>
        <taxon>Arthropoda</taxon>
        <taxon>Chelicerata</taxon>
        <taxon>Arachnida</taxon>
        <taxon>Araneae</taxon>
        <taxon>Araneomorphae</taxon>
        <taxon>Entelegynae</taxon>
        <taxon>Araneoidea</taxon>
        <taxon>Araneidae</taxon>
        <taxon>Araneus</taxon>
    </lineage>
</organism>
<name>A0A4Y2EYM5_ARAVE</name>
<reference evidence="1 2" key="1">
    <citation type="journal article" date="2019" name="Sci. Rep.">
        <title>Orb-weaving spider Araneus ventricosus genome elucidates the spidroin gene catalogue.</title>
        <authorList>
            <person name="Kono N."/>
            <person name="Nakamura H."/>
            <person name="Ohtoshi R."/>
            <person name="Moran D.A.P."/>
            <person name="Shinohara A."/>
            <person name="Yoshida Y."/>
            <person name="Fujiwara M."/>
            <person name="Mori M."/>
            <person name="Tomita M."/>
            <person name="Arakawa K."/>
        </authorList>
    </citation>
    <scope>NUCLEOTIDE SEQUENCE [LARGE SCALE GENOMIC DNA]</scope>
</reference>
<protein>
    <submittedName>
        <fullName evidence="1">Uncharacterized protein</fullName>
    </submittedName>
</protein>
<accession>A0A4Y2EYM5</accession>
<proteinExistence type="predicted"/>
<sequence length="110" mass="12484">MAAKIEQASGKRGEKNALSTRFPLQQNYRNCPRLGMRGGWNRTAVEREDCTRRLLWSTKKEVFSARSGEASFKKGNGLRFCSNGLLEEVTFRVGRKTSLLIFLSSEHELS</sequence>
<dbReference type="Proteomes" id="UP000499080">
    <property type="component" value="Unassembled WGS sequence"/>
</dbReference>
<dbReference type="EMBL" id="BGPR01000757">
    <property type="protein sequence ID" value="GBM34353.1"/>
    <property type="molecule type" value="Genomic_DNA"/>
</dbReference>
<evidence type="ECO:0000313" key="2">
    <source>
        <dbReference type="Proteomes" id="UP000499080"/>
    </source>
</evidence>
<dbReference type="AlphaFoldDB" id="A0A4Y2EYM5"/>
<comment type="caution">
    <text evidence="1">The sequence shown here is derived from an EMBL/GenBank/DDBJ whole genome shotgun (WGS) entry which is preliminary data.</text>
</comment>
<gene>
    <name evidence="1" type="ORF">AVEN_211888_1</name>
</gene>